<keyword evidence="1" id="KW-0812">Transmembrane</keyword>
<sequence>MSKYRIELGHSELQQRCLAGLYGLLIASVWCWQAQVLPWQWCWQTLVTLFLLYLLYRRLKQPQQVRIFSLSEQGDWQWLDEQPSGLMQISSSSRVTAWLVFISLHDAFDKHQRQYLCVFRDAVSVADYRRLCRIISQGVHPDLEGNR</sequence>
<dbReference type="Proteomes" id="UP001501757">
    <property type="component" value="Unassembled WGS sequence"/>
</dbReference>
<accession>A0ABP3HEM8</accession>
<keyword evidence="3" id="KW-1185">Reference proteome</keyword>
<comment type="caution">
    <text evidence="2">The sequence shown here is derived from an EMBL/GenBank/DDBJ whole genome shotgun (WGS) entry which is preliminary data.</text>
</comment>
<feature type="transmembrane region" description="Helical" evidence="1">
    <location>
        <begin position="38"/>
        <end position="56"/>
    </location>
</feature>
<feature type="transmembrane region" description="Helical" evidence="1">
    <location>
        <begin position="13"/>
        <end position="32"/>
    </location>
</feature>
<keyword evidence="1" id="KW-1133">Transmembrane helix</keyword>
<keyword evidence="1" id="KW-0472">Membrane</keyword>
<dbReference type="RefSeq" id="WP_343846455.1">
    <property type="nucleotide sequence ID" value="NZ_BAAAEI010000021.1"/>
</dbReference>
<gene>
    <name evidence="2" type="ORF">GCM10009092_33570</name>
</gene>
<organism evidence="2 3">
    <name type="scientific">Bowmanella denitrificans</name>
    <dbReference type="NCBI Taxonomy" id="366582"/>
    <lineage>
        <taxon>Bacteria</taxon>
        <taxon>Pseudomonadati</taxon>
        <taxon>Pseudomonadota</taxon>
        <taxon>Gammaproteobacteria</taxon>
        <taxon>Alteromonadales</taxon>
        <taxon>Alteromonadaceae</taxon>
        <taxon>Bowmanella</taxon>
    </lineage>
</organism>
<evidence type="ECO:0000313" key="2">
    <source>
        <dbReference type="EMBL" id="GAA0366501.1"/>
    </source>
</evidence>
<dbReference type="InterPro" id="IPR009883">
    <property type="entry name" value="YgfX"/>
</dbReference>
<evidence type="ECO:0000313" key="3">
    <source>
        <dbReference type="Proteomes" id="UP001501757"/>
    </source>
</evidence>
<name>A0ABP3HEM8_9ALTE</name>
<dbReference type="Pfam" id="PF07254">
    <property type="entry name" value="Cpta_toxin"/>
    <property type="match status" value="1"/>
</dbReference>
<protein>
    <recommendedName>
        <fullName evidence="4">Toxin CptA</fullName>
    </recommendedName>
</protein>
<dbReference type="EMBL" id="BAAAEI010000021">
    <property type="protein sequence ID" value="GAA0366501.1"/>
    <property type="molecule type" value="Genomic_DNA"/>
</dbReference>
<proteinExistence type="predicted"/>
<evidence type="ECO:0008006" key="4">
    <source>
        <dbReference type="Google" id="ProtNLM"/>
    </source>
</evidence>
<reference evidence="3" key="1">
    <citation type="journal article" date="2019" name="Int. J. Syst. Evol. Microbiol.">
        <title>The Global Catalogue of Microorganisms (GCM) 10K type strain sequencing project: providing services to taxonomists for standard genome sequencing and annotation.</title>
        <authorList>
            <consortium name="The Broad Institute Genomics Platform"/>
            <consortium name="The Broad Institute Genome Sequencing Center for Infectious Disease"/>
            <person name="Wu L."/>
            <person name="Ma J."/>
        </authorList>
    </citation>
    <scope>NUCLEOTIDE SEQUENCE [LARGE SCALE GENOMIC DNA]</scope>
    <source>
        <strain evidence="3">JCM 13378</strain>
    </source>
</reference>
<evidence type="ECO:0000256" key="1">
    <source>
        <dbReference type="SAM" id="Phobius"/>
    </source>
</evidence>